<evidence type="ECO:0000313" key="2">
    <source>
        <dbReference type="Proteomes" id="UP001229209"/>
    </source>
</evidence>
<keyword evidence="2" id="KW-1185">Reference proteome</keyword>
<gene>
    <name evidence="1" type="ORF">J2S04_000902</name>
</gene>
<name>A0ABT9LUV9_9BACL</name>
<comment type="caution">
    <text evidence="1">The sequence shown here is derived from an EMBL/GenBank/DDBJ whole genome shotgun (WGS) entry which is preliminary data.</text>
</comment>
<evidence type="ECO:0000313" key="1">
    <source>
        <dbReference type="EMBL" id="MDP9727971.1"/>
    </source>
</evidence>
<proteinExistence type="predicted"/>
<reference evidence="1 2" key="1">
    <citation type="submission" date="2023-07" db="EMBL/GenBank/DDBJ databases">
        <title>Genomic Encyclopedia of Type Strains, Phase IV (KMG-IV): sequencing the most valuable type-strain genomes for metagenomic binning, comparative biology and taxonomic classification.</title>
        <authorList>
            <person name="Goeker M."/>
        </authorList>
    </citation>
    <scope>NUCLEOTIDE SEQUENCE [LARGE SCALE GENOMIC DNA]</scope>
    <source>
        <strain evidence="1 2">DSM 25924</strain>
    </source>
</reference>
<dbReference type="Proteomes" id="UP001229209">
    <property type="component" value="Unassembled WGS sequence"/>
</dbReference>
<dbReference type="EMBL" id="JAURUO010000004">
    <property type="protein sequence ID" value="MDP9727971.1"/>
    <property type="molecule type" value="Genomic_DNA"/>
</dbReference>
<accession>A0ABT9LUV9</accession>
<protein>
    <submittedName>
        <fullName evidence="1">Uncharacterized protein</fullName>
    </submittedName>
</protein>
<sequence length="30" mass="3406">MSFALNVHMKIGRVEVFSYKLMAFAPFVDG</sequence>
<organism evidence="1 2">
    <name type="scientific">Alicyclobacillus tolerans</name>
    <dbReference type="NCBI Taxonomy" id="90970"/>
    <lineage>
        <taxon>Bacteria</taxon>
        <taxon>Bacillati</taxon>
        <taxon>Bacillota</taxon>
        <taxon>Bacilli</taxon>
        <taxon>Bacillales</taxon>
        <taxon>Alicyclobacillaceae</taxon>
        <taxon>Alicyclobacillus</taxon>
    </lineage>
</organism>